<feature type="compositionally biased region" description="Basic and acidic residues" evidence="1">
    <location>
        <begin position="62"/>
        <end position="75"/>
    </location>
</feature>
<comment type="caution">
    <text evidence="2">The sequence shown here is derived from an EMBL/GenBank/DDBJ whole genome shotgun (WGS) entry which is preliminary data.</text>
</comment>
<name>A0A066X2T9_COLSU</name>
<reference evidence="3" key="1">
    <citation type="journal article" date="2014" name="Genome Announc.">
        <title>Draft genome sequence of Colletotrichum sublineola, a destructive pathogen of cultivated sorghum.</title>
        <authorList>
            <person name="Baroncelli R."/>
            <person name="Sanz-Martin J.M."/>
            <person name="Rech G.E."/>
            <person name="Sukno S.A."/>
            <person name="Thon M.R."/>
        </authorList>
    </citation>
    <scope>NUCLEOTIDE SEQUENCE [LARGE SCALE GENOMIC DNA]</scope>
    <source>
        <strain evidence="3">TX430BB</strain>
    </source>
</reference>
<evidence type="ECO:0000313" key="3">
    <source>
        <dbReference type="Proteomes" id="UP000027238"/>
    </source>
</evidence>
<sequence length="116" mass="12798">MHLTDAVLDTPFPPLFFPAITSGGDNPLENRMLLPRDAMPWGAAVDGQCGSEIAAEAPAASHKHENHDGDENVGKGREKHAWAVFPELNNDPGTWAGRCRFISILFLMRENLRRHA</sequence>
<dbReference type="AlphaFoldDB" id="A0A066X2T9"/>
<evidence type="ECO:0000256" key="1">
    <source>
        <dbReference type="SAM" id="MobiDB-lite"/>
    </source>
</evidence>
<dbReference type="HOGENOM" id="CLU_2096743_0_0_1"/>
<organism evidence="2 3">
    <name type="scientific">Colletotrichum sublineola</name>
    <name type="common">Sorghum anthracnose fungus</name>
    <dbReference type="NCBI Taxonomy" id="1173701"/>
    <lineage>
        <taxon>Eukaryota</taxon>
        <taxon>Fungi</taxon>
        <taxon>Dikarya</taxon>
        <taxon>Ascomycota</taxon>
        <taxon>Pezizomycotina</taxon>
        <taxon>Sordariomycetes</taxon>
        <taxon>Hypocreomycetidae</taxon>
        <taxon>Glomerellales</taxon>
        <taxon>Glomerellaceae</taxon>
        <taxon>Colletotrichum</taxon>
        <taxon>Colletotrichum graminicola species complex</taxon>
    </lineage>
</organism>
<dbReference type="EMBL" id="JMSE01001224">
    <property type="protein sequence ID" value="KDN63463.1"/>
    <property type="molecule type" value="Genomic_DNA"/>
</dbReference>
<feature type="region of interest" description="Disordered" evidence="1">
    <location>
        <begin position="52"/>
        <end position="75"/>
    </location>
</feature>
<gene>
    <name evidence="2" type="ORF">CSUB01_04572</name>
</gene>
<evidence type="ECO:0000313" key="2">
    <source>
        <dbReference type="EMBL" id="KDN63463.1"/>
    </source>
</evidence>
<protein>
    <submittedName>
        <fullName evidence="2">Uncharacterized protein</fullName>
    </submittedName>
</protein>
<dbReference type="Proteomes" id="UP000027238">
    <property type="component" value="Unassembled WGS sequence"/>
</dbReference>
<keyword evidence="3" id="KW-1185">Reference proteome</keyword>
<accession>A0A066X2T9</accession>
<proteinExistence type="predicted"/>